<accession>A0ABV1HEA2</accession>
<comment type="caution">
    <text evidence="1">The sequence shown here is derived from an EMBL/GenBank/DDBJ whole genome shotgun (WGS) entry which is preliminary data.</text>
</comment>
<dbReference type="Proteomes" id="UP001454489">
    <property type="component" value="Unassembled WGS sequence"/>
</dbReference>
<dbReference type="InterPro" id="IPR036983">
    <property type="entry name" value="AIM24_sf"/>
</dbReference>
<name>A0ABV1HEA2_9FIRM</name>
<dbReference type="SUPFAM" id="SSF51219">
    <property type="entry name" value="TRAP-like"/>
    <property type="match status" value="1"/>
</dbReference>
<dbReference type="RefSeq" id="WP_177963136.1">
    <property type="nucleotide sequence ID" value="NZ_JBBMEX010000008.1"/>
</dbReference>
<dbReference type="InterPro" id="IPR002838">
    <property type="entry name" value="AIM24"/>
</dbReference>
<gene>
    <name evidence="1" type="ORF">WMO43_09195</name>
</gene>
<evidence type="ECO:0000313" key="2">
    <source>
        <dbReference type="Proteomes" id="UP001454489"/>
    </source>
</evidence>
<sequence length="283" mass="30691">MKTATGTRENVKVIEEFTSGGLKVEVLEYEKLLGLSNASMAQQIYFMEQQHIHVRQIALYLNNEKVTIERGAMSYFQGNIEMVSGVTLGNALGKLVRGAVTGEQMAQPEYSGTGLLVLEPSFKHFLVLELAANESIIVDDGMFYCAQGSVSVKVISQRNLSSAVAGGESFFQQQLTGPGIVILESTVPMSEVDIIDLENDTLKVDGNFAVLRSSTLDFTVERSAKTLMGSAVSGEGLVNVYRGTGQVWLAPTIKVYDTLDLAQMLGLSSTKSMNMNTSHSKVK</sequence>
<dbReference type="Pfam" id="PF01987">
    <property type="entry name" value="AIM24"/>
    <property type="match status" value="1"/>
</dbReference>
<dbReference type="InterPro" id="IPR016031">
    <property type="entry name" value="Trp_RNA-bd_attenuator-like_dom"/>
</dbReference>
<dbReference type="Gene3D" id="3.60.160.10">
    <property type="entry name" value="Mitochondrial biogenesis AIM24"/>
    <property type="match status" value="1"/>
</dbReference>
<keyword evidence="2" id="KW-1185">Reference proteome</keyword>
<dbReference type="PANTHER" id="PTHR38074:SF1">
    <property type="entry name" value="ALTERED INHERITANCE OF MITOCHONDRIA PROTEIN 24, MITOCHONDRIAL"/>
    <property type="match status" value="1"/>
</dbReference>
<dbReference type="EMBL" id="JBBMEX010000008">
    <property type="protein sequence ID" value="MEQ2558043.1"/>
    <property type="molecule type" value="Genomic_DNA"/>
</dbReference>
<proteinExistence type="predicted"/>
<reference evidence="1 2" key="1">
    <citation type="submission" date="2024-03" db="EMBL/GenBank/DDBJ databases">
        <title>Human intestinal bacterial collection.</title>
        <authorList>
            <person name="Pauvert C."/>
            <person name="Hitch T.C.A."/>
            <person name="Clavel T."/>
        </authorList>
    </citation>
    <scope>NUCLEOTIDE SEQUENCE [LARGE SCALE GENOMIC DNA]</scope>
    <source>
        <strain evidence="1 2">CLA-AA-H185</strain>
    </source>
</reference>
<protein>
    <submittedName>
        <fullName evidence="1">AIM24 family protein</fullName>
    </submittedName>
</protein>
<organism evidence="1 2">
    <name type="scientific">Maccoyibacter intestinihominis</name>
    <dbReference type="NCBI Taxonomy" id="3133499"/>
    <lineage>
        <taxon>Bacteria</taxon>
        <taxon>Bacillati</taxon>
        <taxon>Bacillota</taxon>
        <taxon>Clostridia</taxon>
        <taxon>Lachnospirales</taxon>
        <taxon>Lachnospiraceae</taxon>
        <taxon>Maccoyibacter</taxon>
    </lineage>
</organism>
<dbReference type="PANTHER" id="PTHR38074">
    <property type="entry name" value="ALTERED INHERITANCE OF MITOCHONDRIA PROTEIN 24, MITOCHONDRIAL"/>
    <property type="match status" value="1"/>
</dbReference>
<evidence type="ECO:0000313" key="1">
    <source>
        <dbReference type="EMBL" id="MEQ2558043.1"/>
    </source>
</evidence>